<feature type="signal peptide" evidence="1">
    <location>
        <begin position="1"/>
        <end position="19"/>
    </location>
</feature>
<evidence type="ECO:0000256" key="1">
    <source>
        <dbReference type="SAM" id="SignalP"/>
    </source>
</evidence>
<keyword evidence="3" id="KW-1185">Reference proteome</keyword>
<gene>
    <name evidence="2" type="ORF">AFUS01_LOCUS46736</name>
</gene>
<accession>A0A8J2Q246</accession>
<dbReference type="AlphaFoldDB" id="A0A8J2Q246"/>
<protein>
    <submittedName>
        <fullName evidence="2">Uncharacterized protein</fullName>
    </submittedName>
</protein>
<feature type="chain" id="PRO_5035197018" evidence="1">
    <location>
        <begin position="20"/>
        <end position="83"/>
    </location>
</feature>
<proteinExistence type="predicted"/>
<sequence>MRLIFPILALLAISVAVSGKFLKIIKNYDTGYHYGNGWNRGWNSGWNSGYNSGWGWNYPRYNYNYGNGGGYYKPWFKKVIVLG</sequence>
<reference evidence="2" key="1">
    <citation type="submission" date="2021-06" db="EMBL/GenBank/DDBJ databases">
        <authorList>
            <person name="Hodson N. C."/>
            <person name="Mongue J. A."/>
            <person name="Jaron S. K."/>
        </authorList>
    </citation>
    <scope>NUCLEOTIDE SEQUENCE</scope>
</reference>
<dbReference type="Proteomes" id="UP000708208">
    <property type="component" value="Unassembled WGS sequence"/>
</dbReference>
<evidence type="ECO:0000313" key="3">
    <source>
        <dbReference type="Proteomes" id="UP000708208"/>
    </source>
</evidence>
<keyword evidence="1" id="KW-0732">Signal</keyword>
<name>A0A8J2Q246_9HEXA</name>
<dbReference type="EMBL" id="CAJVCH010571497">
    <property type="protein sequence ID" value="CAG7837657.1"/>
    <property type="molecule type" value="Genomic_DNA"/>
</dbReference>
<evidence type="ECO:0000313" key="2">
    <source>
        <dbReference type="EMBL" id="CAG7837657.1"/>
    </source>
</evidence>
<organism evidence="2 3">
    <name type="scientific">Allacma fusca</name>
    <dbReference type="NCBI Taxonomy" id="39272"/>
    <lineage>
        <taxon>Eukaryota</taxon>
        <taxon>Metazoa</taxon>
        <taxon>Ecdysozoa</taxon>
        <taxon>Arthropoda</taxon>
        <taxon>Hexapoda</taxon>
        <taxon>Collembola</taxon>
        <taxon>Symphypleona</taxon>
        <taxon>Sminthuridae</taxon>
        <taxon>Allacma</taxon>
    </lineage>
</organism>
<comment type="caution">
    <text evidence="2">The sequence shown here is derived from an EMBL/GenBank/DDBJ whole genome shotgun (WGS) entry which is preliminary data.</text>
</comment>